<feature type="compositionally biased region" description="Low complexity" evidence="1">
    <location>
        <begin position="1298"/>
        <end position="1313"/>
    </location>
</feature>
<sequence>MPAASPTPEQDERVRGEIEGRLRSALEGVVAGSVPLRQAAAHIATARSRGAAEWCSEVEAVLRRTLVAPPKSAAADVVVNTLALACALGEASDSEPEGTGAVPGPVAGLLRYALKFLPAKDKGVRIRAARTVAAVLAAAPADTELDEDDWETARDALIEATGDKVAGARAAACQALQRLQDSSPDADCPAHVQLRRLAAHDASREVRKAAVAAMAVTHDTLPALLARTGDVDAVVRAAALAVLADAVSPDALSPTQRASVVRRAAADESKAVREAGRALVCRWFWACGGGGPSAEQLEDLPAEDRTAAKEAAARAAIASCVGLLDLEQDVDAAQTACRLLFAFAARARPRDAADATAPAAALSAAATDAASGRGLAATGPTPASGKPRPSEVWAALRLAVGSGEPPSPSSLTPASALVWRVRCDWLRQRSTKRGNAGAAALAELETLVPPLSAVSAVIASRAIAESGAAKHTAMAAASCRAGEGDEGDDDDDEEEAGGPLAFTDEAEQPEGDDGGDAGMGWADAFVVRQLLALARDADMGEEVGRRRLADACTALWALPAADDLLVTEAALTHAAACGADGLADHVRALAEAAAELVADVPLPLIGTAELEAAAAAAATTAEDGSTVDAAVDPSAGLEADGEEDWRRALLLARLTVQAASARPGDAAAALEVQGAVESLTSGLVSPALSAATGLIAAACGAGAALLTVAGAEQEEGIASQGGVLAPGVAPAALGALSAVALLARRGASAALPQLAAVMNAVPAILVAAASGQVASAVTVGALSAAAAAAHAAGDAILLWQHPARQPLAGAEDASLALARLAAGRALAGSAVLGPEFAEPAATAAAAEPALQAAAAAALATARVAAGRALCRVLACRRLAPMRRTCVAACSAAAFALYCGSDATGVEAASLAVEMAGEELAEAALAAGADEADVDAPLIVAEMMTETGAAAAIEGDERLRQELTVALPAVAGAGSGARASLVEGAIAAARGLADAARWAAVFAAVQSGSTGKRARQVAAADAEVVEGVLALAGFLAVSGVQDDDSSASASAGEEAAAAAAEARAQAARDAQAVEGSRLHADMAFAALADVAAEPKGPFASIFAKAAASLDCSMLGARGASAGPWLVEAAVEGGALKGTTKSLNAALAAAGLEDRDAAGDGAEAAGEAVAARIRDADAVVALAERIAEGECGRSAVGTPPDLASALAHGRLQPFAAPVPTLDGSDAGVAASSPAASIGAPSPSSSTASGGSLAPADGGRTIARVQEQGNSPAASAAAASPGAAAAAGDGRPGGENKPGSAAKQARPAGRAARAVRSPLAEASAQS</sequence>
<dbReference type="InterPro" id="IPR011989">
    <property type="entry name" value="ARM-like"/>
</dbReference>
<evidence type="ECO:0000313" key="3">
    <source>
        <dbReference type="Proteomes" id="UP000323011"/>
    </source>
</evidence>
<feature type="region of interest" description="Disordered" evidence="1">
    <location>
        <begin position="1224"/>
        <end position="1323"/>
    </location>
</feature>
<dbReference type="GO" id="GO:0007076">
    <property type="term" value="P:mitotic chromosome condensation"/>
    <property type="evidence" value="ECO:0007669"/>
    <property type="project" value="InterPro"/>
</dbReference>
<evidence type="ECO:0000313" key="2">
    <source>
        <dbReference type="EMBL" id="KAA0150861.1"/>
    </source>
</evidence>
<evidence type="ECO:0000256" key="1">
    <source>
        <dbReference type="SAM" id="MobiDB-lite"/>
    </source>
</evidence>
<dbReference type="EMBL" id="VLTN01000031">
    <property type="protein sequence ID" value="KAA0150861.1"/>
    <property type="molecule type" value="Genomic_DNA"/>
</dbReference>
<organism evidence="2 3">
    <name type="scientific">Cafeteria roenbergensis</name>
    <name type="common">Marine flagellate</name>
    <dbReference type="NCBI Taxonomy" id="33653"/>
    <lineage>
        <taxon>Eukaryota</taxon>
        <taxon>Sar</taxon>
        <taxon>Stramenopiles</taxon>
        <taxon>Bigyra</taxon>
        <taxon>Opalozoa</taxon>
        <taxon>Bicosoecida</taxon>
        <taxon>Cafeteriaceae</taxon>
        <taxon>Cafeteria</taxon>
    </lineage>
</organism>
<dbReference type="PANTHER" id="PTHR14418">
    <property type="entry name" value="CONDENSIN COMPLEX SUBUNIT 3-RELATED"/>
    <property type="match status" value="1"/>
</dbReference>
<dbReference type="PANTHER" id="PTHR14418:SF5">
    <property type="entry name" value="CONDENSIN COMPLEX SUBUNIT 3"/>
    <property type="match status" value="1"/>
</dbReference>
<protein>
    <recommendedName>
        <fullName evidence="4">Nuclear condensin complex subunit 3 C-terminal domain-containing protein</fullName>
    </recommendedName>
</protein>
<feature type="region of interest" description="Disordered" evidence="1">
    <location>
        <begin position="477"/>
        <end position="518"/>
    </location>
</feature>
<comment type="caution">
    <text evidence="2">The sequence shown here is derived from an EMBL/GenBank/DDBJ whole genome shotgun (WGS) entry which is preliminary data.</text>
</comment>
<feature type="compositionally biased region" description="Low complexity" evidence="1">
    <location>
        <begin position="1268"/>
        <end position="1285"/>
    </location>
</feature>
<gene>
    <name evidence="2" type="ORF">FNF29_04975</name>
</gene>
<feature type="compositionally biased region" description="Acidic residues" evidence="1">
    <location>
        <begin position="504"/>
        <end position="515"/>
    </location>
</feature>
<feature type="compositionally biased region" description="Acidic residues" evidence="1">
    <location>
        <begin position="484"/>
        <end position="496"/>
    </location>
</feature>
<dbReference type="Gene3D" id="1.25.10.10">
    <property type="entry name" value="Leucine-rich Repeat Variant"/>
    <property type="match status" value="1"/>
</dbReference>
<proteinExistence type="predicted"/>
<accession>A0A5A8CGC1</accession>
<feature type="compositionally biased region" description="Low complexity" evidence="1">
    <location>
        <begin position="1224"/>
        <end position="1253"/>
    </location>
</feature>
<keyword evidence="3" id="KW-1185">Reference proteome</keyword>
<dbReference type="GO" id="GO:0000793">
    <property type="term" value="C:condensed chromosome"/>
    <property type="evidence" value="ECO:0007669"/>
    <property type="project" value="TreeGrafter"/>
</dbReference>
<dbReference type="GO" id="GO:0000796">
    <property type="term" value="C:condensin complex"/>
    <property type="evidence" value="ECO:0007669"/>
    <property type="project" value="InterPro"/>
</dbReference>
<dbReference type="InterPro" id="IPR027165">
    <property type="entry name" value="CND3"/>
</dbReference>
<dbReference type="SUPFAM" id="SSF48371">
    <property type="entry name" value="ARM repeat"/>
    <property type="match status" value="1"/>
</dbReference>
<evidence type="ECO:0008006" key="4">
    <source>
        <dbReference type="Google" id="ProtNLM"/>
    </source>
</evidence>
<dbReference type="Proteomes" id="UP000323011">
    <property type="component" value="Unassembled WGS sequence"/>
</dbReference>
<dbReference type="InterPro" id="IPR016024">
    <property type="entry name" value="ARM-type_fold"/>
</dbReference>
<name>A0A5A8CGC1_CAFRO</name>
<reference evidence="2 3" key="1">
    <citation type="submission" date="2019-07" db="EMBL/GenBank/DDBJ databases">
        <title>Genomes of Cafeteria roenbergensis.</title>
        <authorList>
            <person name="Fischer M.G."/>
            <person name="Hackl T."/>
            <person name="Roman M."/>
        </authorList>
    </citation>
    <scope>NUCLEOTIDE SEQUENCE [LARGE SCALE GENOMIC DNA]</scope>
    <source>
        <strain evidence="2 3">BVI</strain>
    </source>
</reference>